<dbReference type="InterPro" id="IPR010982">
    <property type="entry name" value="Lambda_DNA-bd_dom_sf"/>
</dbReference>
<dbReference type="PROSITE" id="PS50943">
    <property type="entry name" value="HTH_CROC1"/>
    <property type="match status" value="1"/>
</dbReference>
<dbReference type="Proteomes" id="UP000198850">
    <property type="component" value="Unassembled WGS sequence"/>
</dbReference>
<gene>
    <name evidence="3" type="ORF">SAMN05443550_1072</name>
</gene>
<accession>A0A1H4F6G0</accession>
<feature type="domain" description="HTH cro/C1-type" evidence="2">
    <location>
        <begin position="22"/>
        <end position="76"/>
    </location>
</feature>
<protein>
    <submittedName>
        <fullName evidence="3">DNA-binding transcriptional regulator, XRE-family HTH domain</fullName>
    </submittedName>
</protein>
<dbReference type="STRING" id="425514.SAMN05443550_1072"/>
<proteinExistence type="predicted"/>
<dbReference type="SUPFAM" id="SSF47413">
    <property type="entry name" value="lambda repressor-like DNA-binding domains"/>
    <property type="match status" value="1"/>
</dbReference>
<name>A0A1H4F6G0_9SPHI</name>
<dbReference type="PANTHER" id="PTHR46558:SF4">
    <property type="entry name" value="DNA-BIDING PHAGE PROTEIN"/>
    <property type="match status" value="1"/>
</dbReference>
<evidence type="ECO:0000259" key="2">
    <source>
        <dbReference type="PROSITE" id="PS50943"/>
    </source>
</evidence>
<dbReference type="GO" id="GO:0003677">
    <property type="term" value="F:DNA binding"/>
    <property type="evidence" value="ECO:0007669"/>
    <property type="project" value="UniProtKB-KW"/>
</dbReference>
<dbReference type="PANTHER" id="PTHR46558">
    <property type="entry name" value="TRACRIPTIONAL REGULATORY PROTEIN-RELATED-RELATED"/>
    <property type="match status" value="1"/>
</dbReference>
<dbReference type="Pfam" id="PF01381">
    <property type="entry name" value="HTH_3"/>
    <property type="match status" value="1"/>
</dbReference>
<keyword evidence="4" id="KW-1185">Reference proteome</keyword>
<dbReference type="AlphaFoldDB" id="A0A1H4F6G0"/>
<evidence type="ECO:0000313" key="3">
    <source>
        <dbReference type="EMBL" id="SEA92062.1"/>
    </source>
</evidence>
<dbReference type="CDD" id="cd00093">
    <property type="entry name" value="HTH_XRE"/>
    <property type="match status" value="1"/>
</dbReference>
<dbReference type="Gene3D" id="1.10.260.40">
    <property type="entry name" value="lambda repressor-like DNA-binding domains"/>
    <property type="match status" value="1"/>
</dbReference>
<dbReference type="InterPro" id="IPR001387">
    <property type="entry name" value="Cro/C1-type_HTH"/>
</dbReference>
<dbReference type="SMART" id="SM00530">
    <property type="entry name" value="HTH_XRE"/>
    <property type="match status" value="1"/>
</dbReference>
<dbReference type="OrthoDB" id="708916at2"/>
<organism evidence="3 4">
    <name type="scientific">Pedobacter hartonius</name>
    <dbReference type="NCBI Taxonomy" id="425514"/>
    <lineage>
        <taxon>Bacteria</taxon>
        <taxon>Pseudomonadati</taxon>
        <taxon>Bacteroidota</taxon>
        <taxon>Sphingobacteriia</taxon>
        <taxon>Sphingobacteriales</taxon>
        <taxon>Sphingobacteriaceae</taxon>
        <taxon>Pedobacter</taxon>
    </lineage>
</organism>
<sequence>MIYICQFVVMAQFDRKIIGENIKALREASGLSQQDFSHLVEISRRSIANIEAGNGGNNLDLLDRISTFFNVKIADILKKEINLTLNFRENLLSYHKNNEPLLILLNKQPNITYAIKYKLLKSDFLDTPKEVNEIKSFFAQYGWKYLGTSISNALKREQDKIIVTRHELKRNTNIYSKTGKIIPTESQ</sequence>
<reference evidence="3 4" key="1">
    <citation type="submission" date="2016-10" db="EMBL/GenBank/DDBJ databases">
        <authorList>
            <person name="de Groot N.N."/>
        </authorList>
    </citation>
    <scope>NUCLEOTIDE SEQUENCE [LARGE SCALE GENOMIC DNA]</scope>
    <source>
        <strain evidence="3 4">DSM 19033</strain>
    </source>
</reference>
<dbReference type="EMBL" id="FNRA01000007">
    <property type="protein sequence ID" value="SEA92062.1"/>
    <property type="molecule type" value="Genomic_DNA"/>
</dbReference>
<evidence type="ECO:0000256" key="1">
    <source>
        <dbReference type="ARBA" id="ARBA00023125"/>
    </source>
</evidence>
<evidence type="ECO:0000313" key="4">
    <source>
        <dbReference type="Proteomes" id="UP000198850"/>
    </source>
</evidence>
<keyword evidence="1 3" id="KW-0238">DNA-binding</keyword>